<accession>A0A4U0H1T3</accession>
<comment type="caution">
    <text evidence="1">The sequence shown here is derived from an EMBL/GenBank/DDBJ whole genome shotgun (WGS) entry which is preliminary data.</text>
</comment>
<dbReference type="AlphaFoldDB" id="A0A4U0H1T3"/>
<name>A0A4U0H1T3_9SPHI</name>
<evidence type="ECO:0000313" key="2">
    <source>
        <dbReference type="Proteomes" id="UP000309872"/>
    </source>
</evidence>
<protein>
    <submittedName>
        <fullName evidence="1">Nucleotidyl transferase AbiEii/AbiGii toxin family protein</fullName>
    </submittedName>
</protein>
<organism evidence="1 2">
    <name type="scientific">Sphingobacterium alkalisoli</name>
    <dbReference type="NCBI Taxonomy" id="1874115"/>
    <lineage>
        <taxon>Bacteria</taxon>
        <taxon>Pseudomonadati</taxon>
        <taxon>Bacteroidota</taxon>
        <taxon>Sphingobacteriia</taxon>
        <taxon>Sphingobacteriales</taxon>
        <taxon>Sphingobacteriaceae</taxon>
        <taxon>Sphingobacterium</taxon>
    </lineage>
</organism>
<gene>
    <name evidence="1" type="ORF">FAZ19_09710</name>
</gene>
<reference evidence="1 2" key="1">
    <citation type="submission" date="2019-04" db="EMBL/GenBank/DDBJ databases">
        <title>Sphingobacterium olei sp. nov., isolated from oil-contaminated soil.</title>
        <authorList>
            <person name="Liu B."/>
        </authorList>
    </citation>
    <scope>NUCLEOTIDE SEQUENCE [LARGE SCALE GENOMIC DNA]</scope>
    <source>
        <strain evidence="1 2">Y3L14</strain>
    </source>
</reference>
<keyword evidence="1" id="KW-0808">Transferase</keyword>
<proteinExistence type="predicted"/>
<keyword evidence="2" id="KW-1185">Reference proteome</keyword>
<dbReference type="Proteomes" id="UP000309872">
    <property type="component" value="Unassembled WGS sequence"/>
</dbReference>
<dbReference type="OrthoDB" id="9796281at2"/>
<sequence>MLHYHTVNDLLQNTLTTLMHAAVFNPFRLVGGTASNLHLGHRVSVDIDLFSDASYGSLNFDAIEQYLNATFPYVDYLANIAPAMGKSFTLGNDIDHAIQDYKKDIRYWFSES</sequence>
<dbReference type="Pfam" id="PF08843">
    <property type="entry name" value="AbiEii"/>
    <property type="match status" value="1"/>
</dbReference>
<dbReference type="RefSeq" id="WP_136820545.1">
    <property type="nucleotide sequence ID" value="NZ_BMJX01000003.1"/>
</dbReference>
<dbReference type="GO" id="GO:0016740">
    <property type="term" value="F:transferase activity"/>
    <property type="evidence" value="ECO:0007669"/>
    <property type="project" value="UniProtKB-KW"/>
</dbReference>
<evidence type="ECO:0000313" key="1">
    <source>
        <dbReference type="EMBL" id="TJY65416.1"/>
    </source>
</evidence>
<dbReference type="InterPro" id="IPR014942">
    <property type="entry name" value="AbiEii"/>
</dbReference>
<dbReference type="EMBL" id="SUKA01000003">
    <property type="protein sequence ID" value="TJY65416.1"/>
    <property type="molecule type" value="Genomic_DNA"/>
</dbReference>